<gene>
    <name evidence="1" type="ORF">VTH8203_01424</name>
</gene>
<dbReference type="Proteomes" id="UP000219336">
    <property type="component" value="Unassembled WGS sequence"/>
</dbReference>
<name>A0A240EHZ7_9VIBR</name>
<accession>A0A240EHZ7</accession>
<dbReference type="RefSeq" id="WP_096993042.1">
    <property type="nucleotide sequence ID" value="NZ_JBHSII010000001.1"/>
</dbReference>
<protein>
    <submittedName>
        <fullName evidence="1">Uncharacterized protein</fullName>
    </submittedName>
</protein>
<dbReference type="AlphaFoldDB" id="A0A240EHZ7"/>
<dbReference type="OrthoDB" id="7868987at2"/>
<evidence type="ECO:0000313" key="2">
    <source>
        <dbReference type="Proteomes" id="UP000219336"/>
    </source>
</evidence>
<organism evidence="1 2">
    <name type="scientific">Vibrio thalassae</name>
    <dbReference type="NCBI Taxonomy" id="1243014"/>
    <lineage>
        <taxon>Bacteria</taxon>
        <taxon>Pseudomonadati</taxon>
        <taxon>Pseudomonadota</taxon>
        <taxon>Gammaproteobacteria</taxon>
        <taxon>Vibrionales</taxon>
        <taxon>Vibrionaceae</taxon>
        <taxon>Vibrio</taxon>
    </lineage>
</organism>
<proteinExistence type="predicted"/>
<keyword evidence="2" id="KW-1185">Reference proteome</keyword>
<reference evidence="2" key="1">
    <citation type="submission" date="2016-06" db="EMBL/GenBank/DDBJ databases">
        <authorList>
            <person name="Rodrigo-Torres L."/>
            <person name="Arahal R.D."/>
            <person name="Lucena T."/>
        </authorList>
    </citation>
    <scope>NUCLEOTIDE SEQUENCE [LARGE SCALE GENOMIC DNA]</scope>
    <source>
        <strain evidence="2">CECT8203</strain>
    </source>
</reference>
<dbReference type="EMBL" id="OANU01000014">
    <property type="protein sequence ID" value="SNX47809.1"/>
    <property type="molecule type" value="Genomic_DNA"/>
</dbReference>
<sequence>MTQSTLPDWLPELVCLQDFNGNWQHYFDEVYRLFCADFVDDKPYFRGQRLGLKRHPEYDGKSATFWHMISEGSVEAEREPDLRRCERIAWPRPHIENDTDTALKVWVEKRGSDKRIHIWHEAEEYLVVLNKRQDYVLPWTAYTVQRTHQKLKLNKRWERNKHETF</sequence>
<evidence type="ECO:0000313" key="1">
    <source>
        <dbReference type="EMBL" id="SNX47809.1"/>
    </source>
</evidence>